<dbReference type="InterPro" id="IPR018484">
    <property type="entry name" value="FGGY_N"/>
</dbReference>
<dbReference type="Gene3D" id="1.20.58.2240">
    <property type="match status" value="1"/>
</dbReference>
<dbReference type="GO" id="GO:0005737">
    <property type="term" value="C:cytoplasm"/>
    <property type="evidence" value="ECO:0007669"/>
    <property type="project" value="TreeGrafter"/>
</dbReference>
<dbReference type="PANTHER" id="PTHR43435">
    <property type="entry name" value="RIBULOKINASE"/>
    <property type="match status" value="1"/>
</dbReference>
<dbReference type="AlphaFoldDB" id="A0A336KXV5"/>
<dbReference type="CDD" id="cd07782">
    <property type="entry name" value="ASKHA_NBD_FGGY_D-RBK"/>
    <property type="match status" value="1"/>
</dbReference>
<dbReference type="Gene3D" id="3.30.420.40">
    <property type="match status" value="1"/>
</dbReference>
<dbReference type="OMA" id="HKAMWHE"/>
<dbReference type="GO" id="GO:0019321">
    <property type="term" value="P:pentose metabolic process"/>
    <property type="evidence" value="ECO:0007669"/>
    <property type="project" value="TreeGrafter"/>
</dbReference>
<dbReference type="EMBL" id="UFQT01001057">
    <property type="protein sequence ID" value="SSX28657.1"/>
    <property type="molecule type" value="Genomic_DNA"/>
</dbReference>
<dbReference type="Pfam" id="PF00370">
    <property type="entry name" value="FGGY_N"/>
    <property type="match status" value="1"/>
</dbReference>
<evidence type="ECO:0000256" key="2">
    <source>
        <dbReference type="ARBA" id="ARBA00022679"/>
    </source>
</evidence>
<dbReference type="PIRSF" id="PIRSF000538">
    <property type="entry name" value="GlpK"/>
    <property type="match status" value="1"/>
</dbReference>
<keyword evidence="3" id="KW-0418">Kinase</keyword>
<evidence type="ECO:0000256" key="1">
    <source>
        <dbReference type="ARBA" id="ARBA00009156"/>
    </source>
</evidence>
<comment type="similarity">
    <text evidence="1">Belongs to the FGGY kinase family.</text>
</comment>
<evidence type="ECO:0000256" key="3">
    <source>
        <dbReference type="ARBA" id="ARBA00022777"/>
    </source>
</evidence>
<reference evidence="6" key="1">
    <citation type="submission" date="2018-04" db="EMBL/GenBank/DDBJ databases">
        <authorList>
            <person name="Go L.Y."/>
            <person name="Mitchell J.A."/>
        </authorList>
    </citation>
    <scope>NUCLEOTIDE SEQUENCE</scope>
    <source>
        <tissue evidence="6">Whole organism</tissue>
    </source>
</reference>
<dbReference type="EMBL" id="UFQS01001057">
    <property type="protein sequence ID" value="SSX08745.1"/>
    <property type="molecule type" value="Genomic_DNA"/>
</dbReference>
<dbReference type="GO" id="GO:0019150">
    <property type="term" value="F:D-ribulokinase activity"/>
    <property type="evidence" value="ECO:0007669"/>
    <property type="project" value="TreeGrafter"/>
</dbReference>
<dbReference type="SUPFAM" id="SSF53067">
    <property type="entry name" value="Actin-like ATPase domain"/>
    <property type="match status" value="2"/>
</dbReference>
<dbReference type="InterPro" id="IPR000577">
    <property type="entry name" value="Carb_kinase_FGGY"/>
</dbReference>
<dbReference type="InterPro" id="IPR043129">
    <property type="entry name" value="ATPase_NBD"/>
</dbReference>
<feature type="domain" description="Carbohydrate kinase FGGY N-terminal" evidence="4">
    <location>
        <begin position="4"/>
        <end position="261"/>
    </location>
</feature>
<evidence type="ECO:0000259" key="4">
    <source>
        <dbReference type="Pfam" id="PF00370"/>
    </source>
</evidence>
<evidence type="ECO:0000313" key="6">
    <source>
        <dbReference type="EMBL" id="SSX08745.1"/>
    </source>
</evidence>
<proteinExistence type="inferred from homology"/>
<name>A0A336KXV5_CULSO</name>
<gene>
    <name evidence="6" type="primary">CSON000325</name>
</gene>
<evidence type="ECO:0000259" key="5">
    <source>
        <dbReference type="Pfam" id="PF02782"/>
    </source>
</evidence>
<feature type="domain" description="Carbohydrate kinase FGGY C-terminal" evidence="5">
    <location>
        <begin position="280"/>
        <end position="490"/>
    </location>
</feature>
<organism evidence="6">
    <name type="scientific">Culicoides sonorensis</name>
    <name type="common">Biting midge</name>
    <dbReference type="NCBI Taxonomy" id="179676"/>
    <lineage>
        <taxon>Eukaryota</taxon>
        <taxon>Metazoa</taxon>
        <taxon>Ecdysozoa</taxon>
        <taxon>Arthropoda</taxon>
        <taxon>Hexapoda</taxon>
        <taxon>Insecta</taxon>
        <taxon>Pterygota</taxon>
        <taxon>Neoptera</taxon>
        <taxon>Endopterygota</taxon>
        <taxon>Diptera</taxon>
        <taxon>Nematocera</taxon>
        <taxon>Chironomoidea</taxon>
        <taxon>Ceratopogonidae</taxon>
        <taxon>Ceratopogoninae</taxon>
        <taxon>Culicoides</taxon>
        <taxon>Monoculicoides</taxon>
    </lineage>
</organism>
<dbReference type="VEuPathDB" id="VectorBase:CSON000325"/>
<sequence>MSKYFLGIDVGTGSARAALVDSAGKIIAVSVAEIKTFQSVEGHLEQSSDNIFDQITFCVKDVIKKCSNPNLIHGIGVCATCSLVAIDQNGEPVSVSLCGKEDQNVILWMDHRAKKEAAIINRTGHEILKFVGGQVSLEMEMPKVLWMKRNLGENFKRVQHFFDLPDFITWKLTGKGTRSICSLVCKWNYDGINLKWCEDFLQTIGLEELTLNNFDRLGNEIQNPGEPIQGGLSEEIAKIFGLRPGIAVASSMIDAHCGALGVLGCQLNEKNDSNSINSKLAIIAGTSSCHMSITQMPLYVDGIWGPYYSVILPGYCHEAGQSASGVLLDFIIESHPAYSTLKNNFLTRVEIVKHLNELIIQMQVEQGFDTYHELTKDIHVYPDYHGNRSPLANPDLRGMICGLTLESDERNLAKIYLAAIQGLAYNTKHIIDQLYAAGREKFTEVLICGGLSKNHVYVQTHADVLGMPIGLPCTSEPVLLGGAILGAYACKTWSSLEEASRKLCGKAQEILPDIKSFAFHEKKYKVFHKMLECQLEIQRIMN</sequence>
<dbReference type="NCBIfam" id="TIGR01315">
    <property type="entry name" value="5C_CHO_kinase"/>
    <property type="match status" value="1"/>
</dbReference>
<dbReference type="InterPro" id="IPR006003">
    <property type="entry name" value="FGGY_RbtK-like"/>
</dbReference>
<evidence type="ECO:0000313" key="7">
    <source>
        <dbReference type="EMBL" id="SSX28657.1"/>
    </source>
</evidence>
<dbReference type="InterPro" id="IPR018485">
    <property type="entry name" value="FGGY_C"/>
</dbReference>
<dbReference type="PANTHER" id="PTHR43435:SF4">
    <property type="entry name" value="FGGY CARBOHYDRATE KINASE DOMAIN-CONTAINING PROTEIN"/>
    <property type="match status" value="1"/>
</dbReference>
<accession>A0A336KXV5</accession>
<keyword evidence="2" id="KW-0808">Transferase</keyword>
<dbReference type="Pfam" id="PF02782">
    <property type="entry name" value="FGGY_C"/>
    <property type="match status" value="1"/>
</dbReference>
<reference evidence="7" key="2">
    <citation type="submission" date="2018-07" db="EMBL/GenBank/DDBJ databases">
        <authorList>
            <person name="Quirk P.G."/>
            <person name="Krulwich T.A."/>
        </authorList>
    </citation>
    <scope>NUCLEOTIDE SEQUENCE</scope>
</reference>
<protein>
    <submittedName>
        <fullName evidence="6">CSON000325 protein</fullName>
    </submittedName>
</protein>